<dbReference type="PANTHER" id="PTHR11485:SF29">
    <property type="entry name" value="TRANSFERRIN 2"/>
    <property type="match status" value="1"/>
</dbReference>
<dbReference type="SMART" id="SM00094">
    <property type="entry name" value="TR_FER"/>
    <property type="match status" value="1"/>
</dbReference>
<dbReference type="PROSITE" id="PS51408">
    <property type="entry name" value="TRANSFERRIN_LIKE_4"/>
    <property type="match status" value="1"/>
</dbReference>
<dbReference type="SUPFAM" id="SSF53850">
    <property type="entry name" value="Periplasmic binding protein-like II"/>
    <property type="match status" value="1"/>
</dbReference>
<dbReference type="GO" id="GO:0005769">
    <property type="term" value="C:early endosome"/>
    <property type="evidence" value="ECO:0007669"/>
    <property type="project" value="TreeGrafter"/>
</dbReference>
<dbReference type="PRINTS" id="PR00422">
    <property type="entry name" value="TRANSFERRIN"/>
</dbReference>
<dbReference type="GO" id="GO:0005886">
    <property type="term" value="C:plasma membrane"/>
    <property type="evidence" value="ECO:0007669"/>
    <property type="project" value="TreeGrafter"/>
</dbReference>
<dbReference type="OMA" id="TDYKTCH"/>
<dbReference type="GO" id="GO:0006826">
    <property type="term" value="P:iron ion transport"/>
    <property type="evidence" value="ECO:0007669"/>
    <property type="project" value="TreeGrafter"/>
</dbReference>
<protein>
    <submittedName>
        <fullName evidence="4">Melanotransferrin</fullName>
    </submittedName>
</protein>
<evidence type="ECO:0000313" key="5">
    <source>
        <dbReference type="Proteomes" id="UP000054359"/>
    </source>
</evidence>
<keyword evidence="2" id="KW-0964">Secreted</keyword>
<feature type="domain" description="Transferrin-like" evidence="3">
    <location>
        <begin position="1"/>
        <end position="277"/>
    </location>
</feature>
<accession>A0A087V1T7</accession>
<evidence type="ECO:0000313" key="4">
    <source>
        <dbReference type="EMBL" id="KFM83576.1"/>
    </source>
</evidence>
<dbReference type="InterPro" id="IPR001156">
    <property type="entry name" value="Transferrin-like_dom"/>
</dbReference>
<feature type="non-terminal residue" evidence="4">
    <location>
        <position position="304"/>
    </location>
</feature>
<dbReference type="EMBL" id="KL868753">
    <property type="protein sequence ID" value="KFM83576.1"/>
    <property type="molecule type" value="Genomic_DNA"/>
</dbReference>
<proteinExistence type="predicted"/>
<dbReference type="GO" id="GO:0005615">
    <property type="term" value="C:extracellular space"/>
    <property type="evidence" value="ECO:0007669"/>
    <property type="project" value="TreeGrafter"/>
</dbReference>
<organism evidence="4 5">
    <name type="scientific">Stegodyphus mimosarum</name>
    <name type="common">African social velvet spider</name>
    <dbReference type="NCBI Taxonomy" id="407821"/>
    <lineage>
        <taxon>Eukaryota</taxon>
        <taxon>Metazoa</taxon>
        <taxon>Ecdysozoa</taxon>
        <taxon>Arthropoda</taxon>
        <taxon>Chelicerata</taxon>
        <taxon>Arachnida</taxon>
        <taxon>Araneae</taxon>
        <taxon>Araneomorphae</taxon>
        <taxon>Entelegynae</taxon>
        <taxon>Eresoidea</taxon>
        <taxon>Eresidae</taxon>
        <taxon>Stegodyphus</taxon>
    </lineage>
</organism>
<evidence type="ECO:0000256" key="1">
    <source>
        <dbReference type="ARBA" id="ARBA00004613"/>
    </source>
</evidence>
<name>A0A087V1T7_STEMI</name>
<dbReference type="OrthoDB" id="9981115at2759"/>
<reference evidence="4 5" key="1">
    <citation type="submission" date="2013-11" db="EMBL/GenBank/DDBJ databases">
        <title>Genome sequencing of Stegodyphus mimosarum.</title>
        <authorList>
            <person name="Bechsgaard J."/>
        </authorList>
    </citation>
    <scope>NUCLEOTIDE SEQUENCE [LARGE SCALE GENOMIC DNA]</scope>
</reference>
<dbReference type="AlphaFoldDB" id="A0A087V1T7"/>
<dbReference type="PANTHER" id="PTHR11485">
    <property type="entry name" value="TRANSFERRIN"/>
    <property type="match status" value="1"/>
</dbReference>
<comment type="subcellular location">
    <subcellularLocation>
        <location evidence="1">Secreted</location>
    </subcellularLocation>
</comment>
<gene>
    <name evidence="4" type="ORF">X975_24699</name>
</gene>
<dbReference type="STRING" id="407821.A0A087V1T7"/>
<dbReference type="Proteomes" id="UP000054359">
    <property type="component" value="Unassembled WGS sequence"/>
</dbReference>
<evidence type="ECO:0000259" key="3">
    <source>
        <dbReference type="PROSITE" id="PS51408"/>
    </source>
</evidence>
<dbReference type="Pfam" id="PF00405">
    <property type="entry name" value="Transferrin"/>
    <property type="match status" value="1"/>
</dbReference>
<sequence>MPIIAEQYDLEEPAYYVTAVARQPDKDTDLLYLKGKRSCHTGIGMAAGWVVPMSFLLSSERMRSYGCDSAHAAAEFFQKSCVPGALSREYTVGDTQYNTLCDLCHGTSSHFCSKSSQEPFFGDTGALRCLVEGGGEIAFVKHTSILENTAGKNREWWSRPMMPDDFELLCRDGTRAAFDKHKECNLGKVASNAIVTDRFKPKEYVNAYIDLFMYAQEFYGSKYSEEFTFKMFVSEEGYSDLIFQDATQQLKVVPESKRDYRFYLGHEFLQAVRIVDCTAASSHLQVSLLFIILGLTLTYFRSDF</sequence>
<dbReference type="CDD" id="cd13529">
    <property type="entry name" value="PBP2_transferrin"/>
    <property type="match status" value="1"/>
</dbReference>
<evidence type="ECO:0000256" key="2">
    <source>
        <dbReference type="ARBA" id="ARBA00022525"/>
    </source>
</evidence>
<dbReference type="FunFam" id="3.40.190.10:FF:000095">
    <property type="entry name" value="Lactotransferrin"/>
    <property type="match status" value="1"/>
</dbReference>
<keyword evidence="5" id="KW-1185">Reference proteome</keyword>
<dbReference type="Gene3D" id="3.40.190.10">
    <property type="entry name" value="Periplasmic binding protein-like II"/>
    <property type="match status" value="2"/>
</dbReference>
<dbReference type="GO" id="GO:0055037">
    <property type="term" value="C:recycling endosome"/>
    <property type="evidence" value="ECO:0007669"/>
    <property type="project" value="TreeGrafter"/>
</dbReference>